<evidence type="ECO:0000256" key="1">
    <source>
        <dbReference type="SAM" id="Coils"/>
    </source>
</evidence>
<keyword evidence="5" id="KW-0378">Hydrolase</keyword>
<evidence type="ECO:0000256" key="2">
    <source>
        <dbReference type="SAM" id="Phobius"/>
    </source>
</evidence>
<dbReference type="InterPro" id="IPR029058">
    <property type="entry name" value="AB_hydrolase_fold"/>
</dbReference>
<feature type="domain" description="Serine aminopeptidase S33" evidence="4">
    <location>
        <begin position="155"/>
        <end position="213"/>
    </location>
</feature>
<protein>
    <submittedName>
        <fullName evidence="5">Alpha/beta hydrolase</fullName>
    </submittedName>
</protein>
<comment type="caution">
    <text evidence="5">The sequence shown here is derived from an EMBL/GenBank/DDBJ whole genome shotgun (WGS) entry which is preliminary data.</text>
</comment>
<feature type="domain" description="Peptidase S9 prolyl oligopeptidase catalytic" evidence="3">
    <location>
        <begin position="226"/>
        <end position="283"/>
    </location>
</feature>
<feature type="coiled-coil region" evidence="1">
    <location>
        <begin position="42"/>
        <end position="69"/>
    </location>
</feature>
<proteinExistence type="predicted"/>
<evidence type="ECO:0000313" key="6">
    <source>
        <dbReference type="Proteomes" id="UP000576550"/>
    </source>
</evidence>
<dbReference type="AlphaFoldDB" id="A0A832R8S4"/>
<dbReference type="Pfam" id="PF00326">
    <property type="entry name" value="Peptidase_S9"/>
    <property type="match status" value="1"/>
</dbReference>
<dbReference type="Gene3D" id="3.40.50.1820">
    <property type="entry name" value="alpha/beta hydrolase"/>
    <property type="match status" value="1"/>
</dbReference>
<dbReference type="InterPro" id="IPR022742">
    <property type="entry name" value="Hydrolase_4"/>
</dbReference>
<name>A0A832R8S4_9BACT</name>
<reference evidence="5 6" key="1">
    <citation type="journal article" date="2020" name="Biotechnol. Biofuels">
        <title>New insights from the biogas microbiome by comprehensive genome-resolved metagenomics of nearly 1600 species originating from multiple anaerobic digesters.</title>
        <authorList>
            <person name="Campanaro S."/>
            <person name="Treu L."/>
            <person name="Rodriguez-R L.M."/>
            <person name="Kovalovszki A."/>
            <person name="Ziels R.M."/>
            <person name="Maus I."/>
            <person name="Zhu X."/>
            <person name="Kougias P.G."/>
            <person name="Basile A."/>
            <person name="Luo G."/>
            <person name="Schluter A."/>
            <person name="Konstantinidis K.T."/>
            <person name="Angelidaki I."/>
        </authorList>
    </citation>
    <scope>NUCLEOTIDE SEQUENCE [LARGE SCALE GENOMIC DNA]</scope>
    <source>
        <strain evidence="5">AS05jafATM_89</strain>
    </source>
</reference>
<keyword evidence="2" id="KW-0812">Transmembrane</keyword>
<dbReference type="Pfam" id="PF12146">
    <property type="entry name" value="Hydrolase_4"/>
    <property type="match status" value="1"/>
</dbReference>
<dbReference type="Proteomes" id="UP000576550">
    <property type="component" value="Unassembled WGS sequence"/>
</dbReference>
<evidence type="ECO:0000259" key="4">
    <source>
        <dbReference type="Pfam" id="PF12146"/>
    </source>
</evidence>
<dbReference type="SUPFAM" id="SSF53474">
    <property type="entry name" value="alpha/beta-Hydrolases"/>
    <property type="match status" value="1"/>
</dbReference>
<evidence type="ECO:0000313" key="5">
    <source>
        <dbReference type="EMBL" id="HHX99243.1"/>
    </source>
</evidence>
<dbReference type="GO" id="GO:0006508">
    <property type="term" value="P:proteolysis"/>
    <property type="evidence" value="ECO:0007669"/>
    <property type="project" value="InterPro"/>
</dbReference>
<keyword evidence="1" id="KW-0175">Coiled coil</keyword>
<gene>
    <name evidence="5" type="ORF">GX533_00975</name>
</gene>
<evidence type="ECO:0000259" key="3">
    <source>
        <dbReference type="Pfam" id="PF00326"/>
    </source>
</evidence>
<keyword evidence="2" id="KW-0472">Membrane</keyword>
<feature type="transmembrane region" description="Helical" evidence="2">
    <location>
        <begin position="21"/>
        <end position="43"/>
    </location>
</feature>
<keyword evidence="2" id="KW-1133">Transmembrane helix</keyword>
<organism evidence="5 6">
    <name type="scientific">Candidatus Dojkabacteria bacterium</name>
    <dbReference type="NCBI Taxonomy" id="2099670"/>
    <lineage>
        <taxon>Bacteria</taxon>
        <taxon>Candidatus Dojkabacteria</taxon>
    </lineage>
</organism>
<dbReference type="EMBL" id="DUTP01000002">
    <property type="protein sequence ID" value="HHX99243.1"/>
    <property type="molecule type" value="Genomic_DNA"/>
</dbReference>
<accession>A0A832R8S4</accession>
<dbReference type="InterPro" id="IPR001375">
    <property type="entry name" value="Peptidase_S9_cat"/>
</dbReference>
<dbReference type="GO" id="GO:0008236">
    <property type="term" value="F:serine-type peptidase activity"/>
    <property type="evidence" value="ECO:0007669"/>
    <property type="project" value="InterPro"/>
</dbReference>
<sequence>MGINWNTKNIPERKKDGGNSYWVKLIGIAIVAFLLFVLGNSLLEKRREQKENKEKVDIVEEQKEKEEEVVVREYKRLESFEVIDGQMAYIATEEGLKEKDYPRPIVIYNHGSTFVVNDKEDNPLLSDLRLYADTFAKNGFIFAASNAHGDNWGNAQSIEDNRKLVEHIKTNFHGSKDLYLLGFSMGGLPTMNFAHEYPENIKKIALLAPTSYASNWNKKRVERIMDLDIKIWHGDKDVNVPYSMSRDFVARLKKEGKEVPIITLEGKGHFDIDTEYIDNVLEFFQEK</sequence>